<dbReference type="Gene3D" id="3.90.1150.10">
    <property type="entry name" value="Aspartate Aminotransferase, domain 1"/>
    <property type="match status" value="1"/>
</dbReference>
<protein>
    <recommendedName>
        <fullName evidence="9">Histidinol-phosphate aminotransferase</fullName>
        <ecNumber evidence="9">2.6.1.9</ecNumber>
    </recommendedName>
    <alternativeName>
        <fullName evidence="9">Imidazole acetol-phosphate transaminase</fullName>
    </alternativeName>
</protein>
<dbReference type="PANTHER" id="PTHR43643">
    <property type="entry name" value="HISTIDINOL-PHOSPHATE AMINOTRANSFERASE 2"/>
    <property type="match status" value="1"/>
</dbReference>
<dbReference type="EC" id="2.6.1.9" evidence="9"/>
<keyword evidence="5 9" id="KW-0032">Aminotransferase</keyword>
<keyword evidence="6 9" id="KW-0808">Transferase</keyword>
<comment type="pathway">
    <text evidence="2 9">Amino-acid biosynthesis; L-histidine biosynthesis; L-histidine from 5-phospho-alpha-D-ribose 1-diphosphate: step 7/9.</text>
</comment>
<dbReference type="InterPro" id="IPR004839">
    <property type="entry name" value="Aminotransferase_I/II_large"/>
</dbReference>
<dbReference type="EMBL" id="ARXX01000003">
    <property type="protein sequence ID" value="MBF5055081.1"/>
    <property type="molecule type" value="Genomic_DNA"/>
</dbReference>
<dbReference type="GO" id="GO:0008483">
    <property type="term" value="F:transaminase activity"/>
    <property type="evidence" value="ECO:0007669"/>
    <property type="project" value="UniProtKB-KW"/>
</dbReference>
<feature type="modified residue" description="N6-(pyridoxal phosphate)lysine" evidence="9">
    <location>
        <position position="228"/>
    </location>
</feature>
<dbReference type="RefSeq" id="WP_161385225.1">
    <property type="nucleotide sequence ID" value="NZ_ARXX01000003.1"/>
</dbReference>
<proteinExistence type="inferred from homology"/>
<evidence type="ECO:0000256" key="6">
    <source>
        <dbReference type="ARBA" id="ARBA00022679"/>
    </source>
</evidence>
<dbReference type="Pfam" id="PF00155">
    <property type="entry name" value="Aminotran_1_2"/>
    <property type="match status" value="1"/>
</dbReference>
<name>A0ABS0ALR8_9GAMM</name>
<evidence type="ECO:0000256" key="9">
    <source>
        <dbReference type="HAMAP-Rule" id="MF_01023"/>
    </source>
</evidence>
<dbReference type="Gene3D" id="3.40.640.10">
    <property type="entry name" value="Type I PLP-dependent aspartate aminotransferase-like (Major domain)"/>
    <property type="match status" value="1"/>
</dbReference>
<accession>A0ABS0ALR8</accession>
<dbReference type="Proteomes" id="UP000662703">
    <property type="component" value="Unassembled WGS sequence"/>
</dbReference>
<feature type="domain" description="Aminotransferase class I/classII large" evidence="10">
    <location>
        <begin position="36"/>
        <end position="361"/>
    </location>
</feature>
<organism evidence="11 12">
    <name type="scientific">Alloalcanivorax profundimaris</name>
    <dbReference type="NCBI Taxonomy" id="2735259"/>
    <lineage>
        <taxon>Bacteria</taxon>
        <taxon>Pseudomonadati</taxon>
        <taxon>Pseudomonadota</taxon>
        <taxon>Gammaproteobacteria</taxon>
        <taxon>Oceanospirillales</taxon>
        <taxon>Alcanivoracaceae</taxon>
        <taxon>Alloalcanivorax</taxon>
    </lineage>
</organism>
<reference evidence="11 12" key="1">
    <citation type="submission" date="2012-09" db="EMBL/GenBank/DDBJ databases">
        <title>Genome Sequence of alkane-degrading Bacterium Alcanivorax sp. 521-1.</title>
        <authorList>
            <person name="Lai Q."/>
            <person name="Shao Z."/>
        </authorList>
    </citation>
    <scope>NUCLEOTIDE SEQUENCE [LARGE SCALE GENOMIC DNA]</scope>
    <source>
        <strain evidence="11 12">521-1</strain>
    </source>
</reference>
<evidence type="ECO:0000313" key="11">
    <source>
        <dbReference type="EMBL" id="MBF5055081.1"/>
    </source>
</evidence>
<keyword evidence="9" id="KW-0028">Amino-acid biosynthesis</keyword>
<evidence type="ECO:0000256" key="8">
    <source>
        <dbReference type="ARBA" id="ARBA00047481"/>
    </source>
</evidence>
<dbReference type="NCBIfam" id="TIGR01141">
    <property type="entry name" value="hisC"/>
    <property type="match status" value="1"/>
</dbReference>
<gene>
    <name evidence="9" type="primary">hisC</name>
    <name evidence="11" type="ORF">Y5W_00375</name>
</gene>
<dbReference type="InterPro" id="IPR050106">
    <property type="entry name" value="HistidinolP_aminotransfase"/>
</dbReference>
<dbReference type="CDD" id="cd00609">
    <property type="entry name" value="AAT_like"/>
    <property type="match status" value="1"/>
</dbReference>
<evidence type="ECO:0000256" key="3">
    <source>
        <dbReference type="ARBA" id="ARBA00007970"/>
    </source>
</evidence>
<dbReference type="InterPro" id="IPR015422">
    <property type="entry name" value="PyrdxlP-dep_Trfase_small"/>
</dbReference>
<evidence type="ECO:0000256" key="2">
    <source>
        <dbReference type="ARBA" id="ARBA00005011"/>
    </source>
</evidence>
<evidence type="ECO:0000259" key="10">
    <source>
        <dbReference type="Pfam" id="PF00155"/>
    </source>
</evidence>
<comment type="cofactor">
    <cofactor evidence="1 9">
        <name>pyridoxal 5'-phosphate</name>
        <dbReference type="ChEBI" id="CHEBI:597326"/>
    </cofactor>
</comment>
<evidence type="ECO:0000256" key="4">
    <source>
        <dbReference type="ARBA" id="ARBA00011738"/>
    </source>
</evidence>
<comment type="subunit">
    <text evidence="4 9">Homodimer.</text>
</comment>
<dbReference type="InterPro" id="IPR015421">
    <property type="entry name" value="PyrdxlP-dep_Trfase_major"/>
</dbReference>
<dbReference type="SUPFAM" id="SSF53383">
    <property type="entry name" value="PLP-dependent transferases"/>
    <property type="match status" value="1"/>
</dbReference>
<comment type="caution">
    <text evidence="11">The sequence shown here is derived from an EMBL/GenBank/DDBJ whole genome shotgun (WGS) entry which is preliminary data.</text>
</comment>
<keyword evidence="9" id="KW-0368">Histidine biosynthesis</keyword>
<evidence type="ECO:0000256" key="7">
    <source>
        <dbReference type="ARBA" id="ARBA00022898"/>
    </source>
</evidence>
<dbReference type="InterPro" id="IPR015424">
    <property type="entry name" value="PyrdxlP-dep_Trfase"/>
</dbReference>
<sequence>MSCDYIQLANTGVQRLKPYEPGKPIEELQRELGIHDVIKLASNENPLGPSHKALDAARRALEQVHLYPDGAGFELKAALSERLRVDADRLVLGNGSNDVLELVARAYLQPGDEVVFSEYAFAVYPLVTLACSATPVRVESHLYGHDLAAMADAITERTRIVFLANPNNPTGTWFNDHALDAFLARVPEEVLVVLDEAYFEYVEESHYPDGLTRLRDHPNLVVTRTFSKIHGLAGLRVGYGVAHPQVADVLNRVRQPFNVNIPALAAAQAALDDHDHIENSKGENAAGLAQLAEGLAELNLEQIPSVANFVTFDCGGDALPVYEALLRDGVIVRPLGGYGLPNHLRVTIGTAPENERFLKALGRAMAR</sequence>
<dbReference type="InterPro" id="IPR005861">
    <property type="entry name" value="HisP_aminotrans"/>
</dbReference>
<keyword evidence="12" id="KW-1185">Reference proteome</keyword>
<comment type="similarity">
    <text evidence="3 9">Belongs to the class-II pyridoxal-phosphate-dependent aminotransferase family. Histidinol-phosphate aminotransferase subfamily.</text>
</comment>
<comment type="catalytic activity">
    <reaction evidence="8 9">
        <text>L-histidinol phosphate + 2-oxoglutarate = 3-(imidazol-4-yl)-2-oxopropyl phosphate + L-glutamate</text>
        <dbReference type="Rhea" id="RHEA:23744"/>
        <dbReference type="ChEBI" id="CHEBI:16810"/>
        <dbReference type="ChEBI" id="CHEBI:29985"/>
        <dbReference type="ChEBI" id="CHEBI:57766"/>
        <dbReference type="ChEBI" id="CHEBI:57980"/>
        <dbReference type="EC" id="2.6.1.9"/>
    </reaction>
</comment>
<keyword evidence="7 9" id="KW-0663">Pyridoxal phosphate</keyword>
<evidence type="ECO:0000313" key="12">
    <source>
        <dbReference type="Proteomes" id="UP000662703"/>
    </source>
</evidence>
<evidence type="ECO:0000256" key="5">
    <source>
        <dbReference type="ARBA" id="ARBA00022576"/>
    </source>
</evidence>
<evidence type="ECO:0000256" key="1">
    <source>
        <dbReference type="ARBA" id="ARBA00001933"/>
    </source>
</evidence>
<dbReference type="PANTHER" id="PTHR43643:SF3">
    <property type="entry name" value="HISTIDINOL-PHOSPHATE AMINOTRANSFERASE"/>
    <property type="match status" value="1"/>
</dbReference>
<dbReference type="HAMAP" id="MF_01023">
    <property type="entry name" value="HisC_aminotrans_2"/>
    <property type="match status" value="1"/>
</dbReference>